<evidence type="ECO:0000256" key="1">
    <source>
        <dbReference type="SAM" id="MobiDB-lite"/>
    </source>
</evidence>
<feature type="region of interest" description="Disordered" evidence="1">
    <location>
        <begin position="32"/>
        <end position="75"/>
    </location>
</feature>
<feature type="compositionally biased region" description="Low complexity" evidence="1">
    <location>
        <begin position="50"/>
        <end position="68"/>
    </location>
</feature>
<protein>
    <submittedName>
        <fullName evidence="2">Uncharacterized protein</fullName>
    </submittedName>
</protein>
<dbReference type="Proteomes" id="UP000236291">
    <property type="component" value="Unassembled WGS sequence"/>
</dbReference>
<dbReference type="EMBL" id="ASHM01115789">
    <property type="protein sequence ID" value="PNX70754.1"/>
    <property type="molecule type" value="Genomic_DNA"/>
</dbReference>
<feature type="non-terminal residue" evidence="2">
    <location>
        <position position="1"/>
    </location>
</feature>
<reference evidence="2 3" key="1">
    <citation type="journal article" date="2014" name="Am. J. Bot.">
        <title>Genome assembly and annotation for red clover (Trifolium pratense; Fabaceae).</title>
        <authorList>
            <person name="Istvanek J."/>
            <person name="Jaros M."/>
            <person name="Krenek A."/>
            <person name="Repkova J."/>
        </authorList>
    </citation>
    <scope>NUCLEOTIDE SEQUENCE [LARGE SCALE GENOMIC DNA]</scope>
    <source>
        <strain evidence="3">cv. Tatra</strain>
        <tissue evidence="2">Young leaves</tissue>
    </source>
</reference>
<feature type="compositionally biased region" description="Polar residues" evidence="1">
    <location>
        <begin position="32"/>
        <end position="46"/>
    </location>
</feature>
<sequence>RLTQHLSTACQNFSSGHTVEFCYQKHGHPSFNKNRSSVNAANTQVVQAPASASNTEGGSSSSASSSISQEQFGQL</sequence>
<proteinExistence type="predicted"/>
<comment type="caution">
    <text evidence="2">The sequence shown here is derived from an EMBL/GenBank/DDBJ whole genome shotgun (WGS) entry which is preliminary data.</text>
</comment>
<evidence type="ECO:0000313" key="2">
    <source>
        <dbReference type="EMBL" id="PNX70754.1"/>
    </source>
</evidence>
<gene>
    <name evidence="2" type="ORF">L195_g057710</name>
</gene>
<reference evidence="2 3" key="2">
    <citation type="journal article" date="2017" name="Front. Plant Sci.">
        <title>Gene Classification and Mining of Molecular Markers Useful in Red Clover (Trifolium pratense) Breeding.</title>
        <authorList>
            <person name="Istvanek J."/>
            <person name="Dluhosova J."/>
            <person name="Dluhos P."/>
            <person name="Patkova L."/>
            <person name="Nedelnik J."/>
            <person name="Repkova J."/>
        </authorList>
    </citation>
    <scope>NUCLEOTIDE SEQUENCE [LARGE SCALE GENOMIC DNA]</scope>
    <source>
        <strain evidence="3">cv. Tatra</strain>
        <tissue evidence="2">Young leaves</tissue>
    </source>
</reference>
<dbReference type="AlphaFoldDB" id="A0A2K3KWX2"/>
<feature type="non-terminal residue" evidence="2">
    <location>
        <position position="75"/>
    </location>
</feature>
<organism evidence="2 3">
    <name type="scientific">Trifolium pratense</name>
    <name type="common">Red clover</name>
    <dbReference type="NCBI Taxonomy" id="57577"/>
    <lineage>
        <taxon>Eukaryota</taxon>
        <taxon>Viridiplantae</taxon>
        <taxon>Streptophyta</taxon>
        <taxon>Embryophyta</taxon>
        <taxon>Tracheophyta</taxon>
        <taxon>Spermatophyta</taxon>
        <taxon>Magnoliopsida</taxon>
        <taxon>eudicotyledons</taxon>
        <taxon>Gunneridae</taxon>
        <taxon>Pentapetalae</taxon>
        <taxon>rosids</taxon>
        <taxon>fabids</taxon>
        <taxon>Fabales</taxon>
        <taxon>Fabaceae</taxon>
        <taxon>Papilionoideae</taxon>
        <taxon>50 kb inversion clade</taxon>
        <taxon>NPAAA clade</taxon>
        <taxon>Hologalegina</taxon>
        <taxon>IRL clade</taxon>
        <taxon>Trifolieae</taxon>
        <taxon>Trifolium</taxon>
    </lineage>
</organism>
<evidence type="ECO:0000313" key="3">
    <source>
        <dbReference type="Proteomes" id="UP000236291"/>
    </source>
</evidence>
<name>A0A2K3KWX2_TRIPR</name>
<accession>A0A2K3KWX2</accession>